<evidence type="ECO:0000313" key="1">
    <source>
        <dbReference type="EMBL" id="OJG80875.1"/>
    </source>
</evidence>
<reference evidence="1 2" key="1">
    <citation type="submission" date="2014-12" db="EMBL/GenBank/DDBJ databases">
        <title>Draft genome sequences of 29 type strains of Enterococci.</title>
        <authorList>
            <person name="Zhong Z."/>
            <person name="Sun Z."/>
            <person name="Liu W."/>
            <person name="Zhang W."/>
            <person name="Zhang H."/>
        </authorList>
    </citation>
    <scope>NUCLEOTIDE SEQUENCE [LARGE SCALE GENOMIC DNA]</scope>
    <source>
        <strain evidence="1 2">DSM 15687</strain>
    </source>
</reference>
<gene>
    <name evidence="1" type="ORF">RV14_GL000419</name>
</gene>
<evidence type="ECO:0000313" key="2">
    <source>
        <dbReference type="Proteomes" id="UP000182152"/>
    </source>
</evidence>
<keyword evidence="2" id="KW-1185">Reference proteome</keyword>
<name>A0A1L8WIM9_9ENTE</name>
<protein>
    <recommendedName>
        <fullName evidence="3">PqqD family protein</fullName>
    </recommendedName>
</protein>
<sequence>MELNGELAYEKLGNEIYLSLNDEIYVLDNEVSIYIFELLKKQLEIRFIKEKVIAYFSNTDEYSIQEKKRFVDEFIEDLIANNILLEKSSEST</sequence>
<dbReference type="Proteomes" id="UP000182152">
    <property type="component" value="Unassembled WGS sequence"/>
</dbReference>
<dbReference type="RefSeq" id="WP_071855611.1">
    <property type="nucleotide sequence ID" value="NZ_JBCLRY010000003.1"/>
</dbReference>
<dbReference type="EMBL" id="JXLB01000012">
    <property type="protein sequence ID" value="OJG80875.1"/>
    <property type="molecule type" value="Genomic_DNA"/>
</dbReference>
<dbReference type="OrthoDB" id="2194204at2"/>
<proteinExistence type="predicted"/>
<accession>A0A1L8WIM9</accession>
<dbReference type="AlphaFoldDB" id="A0A1L8WIM9"/>
<organism evidence="1 2">
    <name type="scientific">Enterococcus ratti</name>
    <dbReference type="NCBI Taxonomy" id="150033"/>
    <lineage>
        <taxon>Bacteria</taxon>
        <taxon>Bacillati</taxon>
        <taxon>Bacillota</taxon>
        <taxon>Bacilli</taxon>
        <taxon>Lactobacillales</taxon>
        <taxon>Enterococcaceae</taxon>
        <taxon>Enterococcus</taxon>
    </lineage>
</organism>
<comment type="caution">
    <text evidence="1">The sequence shown here is derived from an EMBL/GenBank/DDBJ whole genome shotgun (WGS) entry which is preliminary data.</text>
</comment>
<evidence type="ECO:0008006" key="3">
    <source>
        <dbReference type="Google" id="ProtNLM"/>
    </source>
</evidence>